<evidence type="ECO:0000256" key="2">
    <source>
        <dbReference type="ARBA" id="ARBA00004496"/>
    </source>
</evidence>
<evidence type="ECO:0000256" key="8">
    <source>
        <dbReference type="ARBA" id="ARBA00023015"/>
    </source>
</evidence>
<gene>
    <name evidence="14" type="ORF">EV383_0783</name>
</gene>
<dbReference type="GO" id="GO:0003677">
    <property type="term" value="F:DNA binding"/>
    <property type="evidence" value="ECO:0007669"/>
    <property type="project" value="UniProtKB-KW"/>
</dbReference>
<evidence type="ECO:0000256" key="12">
    <source>
        <dbReference type="SAM" id="MobiDB-lite"/>
    </source>
</evidence>
<keyword evidence="8" id="KW-0805">Transcription regulation</keyword>
<evidence type="ECO:0000256" key="11">
    <source>
        <dbReference type="ARBA" id="ARBA00023163"/>
    </source>
</evidence>
<evidence type="ECO:0000256" key="1">
    <source>
        <dbReference type="ARBA" id="ARBA00001966"/>
    </source>
</evidence>
<organism evidence="14 15">
    <name type="scientific">Pseudonocardia sediminis</name>
    <dbReference type="NCBI Taxonomy" id="1397368"/>
    <lineage>
        <taxon>Bacteria</taxon>
        <taxon>Bacillati</taxon>
        <taxon>Actinomycetota</taxon>
        <taxon>Actinomycetes</taxon>
        <taxon>Pseudonocardiales</taxon>
        <taxon>Pseudonocardiaceae</taxon>
        <taxon>Pseudonocardia</taxon>
    </lineage>
</organism>
<accession>A0A4Q7UV66</accession>
<feature type="domain" description="4Fe-4S Wbl-type" evidence="13">
    <location>
        <begin position="33"/>
        <end position="95"/>
    </location>
</feature>
<keyword evidence="4" id="KW-0004">4Fe-4S</keyword>
<comment type="subcellular location">
    <subcellularLocation>
        <location evidence="2">Cytoplasm</location>
    </subcellularLocation>
</comment>
<dbReference type="GO" id="GO:0046872">
    <property type="term" value="F:metal ion binding"/>
    <property type="evidence" value="ECO:0007669"/>
    <property type="project" value="UniProtKB-KW"/>
</dbReference>
<dbReference type="PROSITE" id="PS51674">
    <property type="entry name" value="4FE4S_WBL"/>
    <property type="match status" value="1"/>
</dbReference>
<dbReference type="AlphaFoldDB" id="A0A4Q7UV66"/>
<dbReference type="EMBL" id="SHKL01000001">
    <property type="protein sequence ID" value="RZT83953.1"/>
    <property type="molecule type" value="Genomic_DNA"/>
</dbReference>
<evidence type="ECO:0000256" key="4">
    <source>
        <dbReference type="ARBA" id="ARBA00022485"/>
    </source>
</evidence>
<dbReference type="GO" id="GO:0047134">
    <property type="term" value="F:protein-disulfide reductase [NAD(P)H] activity"/>
    <property type="evidence" value="ECO:0007669"/>
    <property type="project" value="TreeGrafter"/>
</dbReference>
<keyword evidence="6" id="KW-0408">Iron</keyword>
<comment type="caution">
    <text evidence="14">The sequence shown here is derived from an EMBL/GenBank/DDBJ whole genome shotgun (WGS) entry which is preliminary data.</text>
</comment>
<keyword evidence="15" id="KW-1185">Reference proteome</keyword>
<feature type="region of interest" description="Disordered" evidence="12">
    <location>
        <begin position="80"/>
        <end position="114"/>
    </location>
</feature>
<evidence type="ECO:0000256" key="3">
    <source>
        <dbReference type="ARBA" id="ARBA00006597"/>
    </source>
</evidence>
<evidence type="ECO:0000256" key="5">
    <source>
        <dbReference type="ARBA" id="ARBA00022723"/>
    </source>
</evidence>
<name>A0A4Q7UV66_PSEST</name>
<keyword evidence="11" id="KW-0804">Transcription</keyword>
<evidence type="ECO:0000313" key="14">
    <source>
        <dbReference type="EMBL" id="RZT83953.1"/>
    </source>
</evidence>
<dbReference type="OrthoDB" id="3576679at2"/>
<dbReference type="InterPro" id="IPR034768">
    <property type="entry name" value="4FE4S_WBL"/>
</dbReference>
<reference evidence="14 15" key="1">
    <citation type="submission" date="2019-02" db="EMBL/GenBank/DDBJ databases">
        <title>Sequencing the genomes of 1000 actinobacteria strains.</title>
        <authorList>
            <person name="Klenk H.-P."/>
        </authorList>
    </citation>
    <scope>NUCLEOTIDE SEQUENCE [LARGE SCALE GENOMIC DNA]</scope>
    <source>
        <strain evidence="14 15">DSM 45779</strain>
    </source>
</reference>
<proteinExistence type="inferred from homology"/>
<evidence type="ECO:0000256" key="6">
    <source>
        <dbReference type="ARBA" id="ARBA00023004"/>
    </source>
</evidence>
<dbReference type="Pfam" id="PF02467">
    <property type="entry name" value="Whib"/>
    <property type="match status" value="1"/>
</dbReference>
<dbReference type="GO" id="GO:0045454">
    <property type="term" value="P:cell redox homeostasis"/>
    <property type="evidence" value="ECO:0007669"/>
    <property type="project" value="TreeGrafter"/>
</dbReference>
<dbReference type="RefSeq" id="WP_130288639.1">
    <property type="nucleotide sequence ID" value="NZ_SHKL01000001.1"/>
</dbReference>
<comment type="cofactor">
    <cofactor evidence="1">
        <name>[4Fe-4S] cluster</name>
        <dbReference type="ChEBI" id="CHEBI:49883"/>
    </cofactor>
</comment>
<dbReference type="GO" id="GO:0051539">
    <property type="term" value="F:4 iron, 4 sulfur cluster binding"/>
    <property type="evidence" value="ECO:0007669"/>
    <property type="project" value="UniProtKB-KW"/>
</dbReference>
<dbReference type="GO" id="GO:0045892">
    <property type="term" value="P:negative regulation of DNA-templated transcription"/>
    <property type="evidence" value="ECO:0007669"/>
    <property type="project" value="TreeGrafter"/>
</dbReference>
<dbReference type="Proteomes" id="UP000291591">
    <property type="component" value="Unassembled WGS sequence"/>
</dbReference>
<evidence type="ECO:0000256" key="9">
    <source>
        <dbReference type="ARBA" id="ARBA00023125"/>
    </source>
</evidence>
<dbReference type="PANTHER" id="PTHR38839">
    <property type="entry name" value="TRANSCRIPTIONAL REGULATOR WHID-RELATED"/>
    <property type="match status" value="1"/>
</dbReference>
<keyword evidence="9" id="KW-0238">DNA-binding</keyword>
<evidence type="ECO:0000256" key="7">
    <source>
        <dbReference type="ARBA" id="ARBA00023014"/>
    </source>
</evidence>
<dbReference type="GO" id="GO:0005737">
    <property type="term" value="C:cytoplasm"/>
    <property type="evidence" value="ECO:0007669"/>
    <property type="project" value="UniProtKB-SubCell"/>
</dbReference>
<keyword evidence="7" id="KW-0411">Iron-sulfur</keyword>
<keyword evidence="10" id="KW-1015">Disulfide bond</keyword>
<comment type="similarity">
    <text evidence="3">Belongs to the WhiB family.</text>
</comment>
<evidence type="ECO:0000256" key="10">
    <source>
        <dbReference type="ARBA" id="ARBA00023157"/>
    </source>
</evidence>
<protein>
    <submittedName>
        <fullName evidence="14">Transcription factor WhiB</fullName>
    </submittedName>
</protein>
<sequence length="114" mass="11961">MSAPSQGRPVLRLVPITDPTAATTDVRWRDDAACAGLDTELFFPVDDRAASVETPRRVCRGCPVRAACLADALATEDPARRYGITGGTTPGERRTLHRAGLTITTTPAAGGDVA</sequence>
<keyword evidence="5" id="KW-0479">Metal-binding</keyword>
<evidence type="ECO:0000313" key="15">
    <source>
        <dbReference type="Proteomes" id="UP000291591"/>
    </source>
</evidence>
<dbReference type="InterPro" id="IPR003482">
    <property type="entry name" value="Whib"/>
</dbReference>
<evidence type="ECO:0000259" key="13">
    <source>
        <dbReference type="PROSITE" id="PS51674"/>
    </source>
</evidence>